<organism evidence="1 2">
    <name type="scientific">Mesorhizobium atlanticum</name>
    <dbReference type="NCBI Taxonomy" id="2233532"/>
    <lineage>
        <taxon>Bacteria</taxon>
        <taxon>Pseudomonadati</taxon>
        <taxon>Pseudomonadota</taxon>
        <taxon>Alphaproteobacteria</taxon>
        <taxon>Hyphomicrobiales</taxon>
        <taxon>Phyllobacteriaceae</taxon>
        <taxon>Mesorhizobium</taxon>
    </lineage>
</organism>
<name>A0A330GNJ0_9HYPH</name>
<dbReference type="EMBL" id="QMBQ01000010">
    <property type="protein sequence ID" value="RAZ72605.1"/>
    <property type="molecule type" value="Genomic_DNA"/>
</dbReference>
<keyword evidence="2" id="KW-1185">Reference proteome</keyword>
<dbReference type="Proteomes" id="UP000251956">
    <property type="component" value="Unassembled WGS sequence"/>
</dbReference>
<gene>
    <name evidence="1" type="ORF">DPM35_27865</name>
</gene>
<accession>A0A330GNJ0</accession>
<protein>
    <submittedName>
        <fullName evidence="1">Uncharacterized protein</fullName>
    </submittedName>
</protein>
<evidence type="ECO:0000313" key="2">
    <source>
        <dbReference type="Proteomes" id="UP000251956"/>
    </source>
</evidence>
<sequence length="66" mass="6982">MSSMSRPGGPITGDVTVIQKQARLTRYGVVGQSALTFDNSALFLPRNADERVCAGRWRMAGAAGIA</sequence>
<evidence type="ECO:0000313" key="1">
    <source>
        <dbReference type="EMBL" id="RAZ72605.1"/>
    </source>
</evidence>
<reference evidence="2" key="1">
    <citation type="submission" date="2018-06" db="EMBL/GenBank/DDBJ databases">
        <authorList>
            <person name="Helene L.C."/>
            <person name="Dall'Agnol R."/>
            <person name="Delamuta J.R."/>
            <person name="Hungria M."/>
        </authorList>
    </citation>
    <scope>NUCLEOTIDE SEQUENCE [LARGE SCALE GENOMIC DNA]</scope>
    <source>
        <strain evidence="2">CNPSo 3140</strain>
    </source>
</reference>
<reference evidence="1 2" key="2">
    <citation type="submission" date="2018-07" db="EMBL/GenBank/DDBJ databases">
        <title>Diversity of Mesorhizobium strains in Brazil.</title>
        <authorList>
            <person name="Helene L.C.F."/>
            <person name="Dall'Agnol R."/>
            <person name="Delamuta J.R.M."/>
            <person name="Hungria M."/>
        </authorList>
    </citation>
    <scope>NUCLEOTIDE SEQUENCE [LARGE SCALE GENOMIC DNA]</scope>
    <source>
        <strain evidence="1 2">CNPSo 3140</strain>
    </source>
</reference>
<dbReference type="AlphaFoldDB" id="A0A330GNJ0"/>
<proteinExistence type="predicted"/>
<comment type="caution">
    <text evidence="1">The sequence shown here is derived from an EMBL/GenBank/DDBJ whole genome shotgun (WGS) entry which is preliminary data.</text>
</comment>